<dbReference type="RefSeq" id="WP_183977628.1">
    <property type="nucleotide sequence ID" value="NZ_JACHEB010000006.1"/>
</dbReference>
<dbReference type="Proteomes" id="UP000535182">
    <property type="component" value="Unassembled WGS sequence"/>
</dbReference>
<protein>
    <recommendedName>
        <fullName evidence="2">CAAX prenyl protease 2/Lysostaphin resistance protein A-like domain-containing protein</fullName>
    </recommendedName>
</protein>
<dbReference type="InterPro" id="IPR003675">
    <property type="entry name" value="Rce1/LyrA-like_dom"/>
</dbReference>
<feature type="transmembrane region" description="Helical" evidence="1">
    <location>
        <begin position="221"/>
        <end position="245"/>
    </location>
</feature>
<dbReference type="AlphaFoldDB" id="A0A9X0QF33"/>
<organism evidence="3 4">
    <name type="scientific">Tunturiibacter gelidiferens</name>
    <dbReference type="NCBI Taxonomy" id="3069689"/>
    <lineage>
        <taxon>Bacteria</taxon>
        <taxon>Pseudomonadati</taxon>
        <taxon>Acidobacteriota</taxon>
        <taxon>Terriglobia</taxon>
        <taxon>Terriglobales</taxon>
        <taxon>Acidobacteriaceae</taxon>
        <taxon>Tunturiibacter</taxon>
    </lineage>
</organism>
<evidence type="ECO:0000313" key="4">
    <source>
        <dbReference type="Proteomes" id="UP000535182"/>
    </source>
</evidence>
<evidence type="ECO:0000259" key="2">
    <source>
        <dbReference type="Pfam" id="PF02517"/>
    </source>
</evidence>
<proteinExistence type="predicted"/>
<feature type="domain" description="CAAX prenyl protease 2/Lysostaphin resistance protein A-like" evidence="2">
    <location>
        <begin position="133"/>
        <end position="225"/>
    </location>
</feature>
<reference evidence="3 4" key="1">
    <citation type="submission" date="2020-08" db="EMBL/GenBank/DDBJ databases">
        <title>Genomic Encyclopedia of Type Strains, Phase IV (KMG-V): Genome sequencing to study the core and pangenomes of soil and plant-associated prokaryotes.</title>
        <authorList>
            <person name="Whitman W."/>
        </authorList>
    </citation>
    <scope>NUCLEOTIDE SEQUENCE [LARGE SCALE GENOMIC DNA]</scope>
    <source>
        <strain evidence="3 4">X5P2</strain>
    </source>
</reference>
<feature type="transmembrane region" description="Helical" evidence="1">
    <location>
        <begin position="190"/>
        <end position="209"/>
    </location>
</feature>
<dbReference type="EMBL" id="JACHEB010000006">
    <property type="protein sequence ID" value="MBB5329266.1"/>
    <property type="molecule type" value="Genomic_DNA"/>
</dbReference>
<dbReference type="Pfam" id="PF02517">
    <property type="entry name" value="Rce1-like"/>
    <property type="match status" value="1"/>
</dbReference>
<evidence type="ECO:0000313" key="3">
    <source>
        <dbReference type="EMBL" id="MBB5329266.1"/>
    </source>
</evidence>
<feature type="transmembrane region" description="Helical" evidence="1">
    <location>
        <begin position="131"/>
        <end position="152"/>
    </location>
</feature>
<gene>
    <name evidence="3" type="ORF">HDF14_002884</name>
</gene>
<accession>A0A9X0QF33</accession>
<feature type="transmembrane region" description="Helical" evidence="1">
    <location>
        <begin position="265"/>
        <end position="283"/>
    </location>
</feature>
<feature type="transmembrane region" description="Helical" evidence="1">
    <location>
        <begin position="57"/>
        <end position="76"/>
    </location>
</feature>
<sequence length="344" mass="36895">MQAINSTYPGRSERTLQLALFVTSATWFLASDVLAGRAARGISGRLNIDAGRPLLEAFFLIFLLSVGFSILQAIAHRNSKLRDVLGLPKRATSLREWILGVALGWGCVVLAVLPMALMGKLDVELWAQPRAVWLLALNLGTVAIVALAEEIAFRGYPFRRLIEAVGPVAATIGMSLLFGLGHALNPGATWTSVFVTMFAGLLLSVAWLRTHGLWLPWGLHFAWNASIGILFGLPISGINDFASVVQTRAVGPLWLTGGGYGPEGAGFTAIVLLVGVVVLVRITRDYAWDYTHKPIVARGYALEVQPPAAHVAMEQQTPSAAATSLVQILPVTSQTRSAGDEPKL</sequence>
<keyword evidence="1" id="KW-0472">Membrane</keyword>
<keyword evidence="4" id="KW-1185">Reference proteome</keyword>
<evidence type="ECO:0000256" key="1">
    <source>
        <dbReference type="SAM" id="Phobius"/>
    </source>
</evidence>
<comment type="caution">
    <text evidence="3">The sequence shown here is derived from an EMBL/GenBank/DDBJ whole genome shotgun (WGS) entry which is preliminary data.</text>
</comment>
<dbReference type="PANTHER" id="PTHR39430">
    <property type="entry name" value="MEMBRANE-ASSOCIATED PROTEASE-RELATED"/>
    <property type="match status" value="1"/>
</dbReference>
<feature type="transmembrane region" description="Helical" evidence="1">
    <location>
        <begin position="97"/>
        <end position="119"/>
    </location>
</feature>
<keyword evidence="1" id="KW-1133">Transmembrane helix</keyword>
<dbReference type="GO" id="GO:0004175">
    <property type="term" value="F:endopeptidase activity"/>
    <property type="evidence" value="ECO:0007669"/>
    <property type="project" value="UniProtKB-ARBA"/>
</dbReference>
<feature type="transmembrane region" description="Helical" evidence="1">
    <location>
        <begin position="164"/>
        <end position="184"/>
    </location>
</feature>
<keyword evidence="1" id="KW-0812">Transmembrane</keyword>
<dbReference type="PANTHER" id="PTHR39430:SF1">
    <property type="entry name" value="PROTEASE"/>
    <property type="match status" value="1"/>
</dbReference>
<name>A0A9X0QF33_9BACT</name>
<dbReference type="GO" id="GO:0080120">
    <property type="term" value="P:CAAX-box protein maturation"/>
    <property type="evidence" value="ECO:0007669"/>
    <property type="project" value="UniProtKB-ARBA"/>
</dbReference>